<dbReference type="GO" id="GO:0051539">
    <property type="term" value="F:4 iron, 4 sulfur cluster binding"/>
    <property type="evidence" value="ECO:0007669"/>
    <property type="project" value="UniProtKB-KW"/>
</dbReference>
<reference evidence="15 16" key="1">
    <citation type="journal article" date="2014" name="Genome Announc.">
        <title>Draft Genome Sequence of Lutibaculum baratangense Strain AMV1T, Isolated from a Mud Volcano in Andamans, India.</title>
        <authorList>
            <person name="Singh A."/>
            <person name="Sreenivas A."/>
            <person name="Sathyanarayana Reddy G."/>
            <person name="Pinnaka A.K."/>
            <person name="Shivaji S."/>
        </authorList>
    </citation>
    <scope>NUCLEOTIDE SEQUENCE [LARGE SCALE GENOMIC DNA]</scope>
    <source>
        <strain evidence="15 16">AMV1</strain>
    </source>
</reference>
<evidence type="ECO:0000256" key="4">
    <source>
        <dbReference type="ARBA" id="ARBA00012926"/>
    </source>
</evidence>
<dbReference type="PANTHER" id="PTHR11670">
    <property type="entry name" value="ACONITASE/IRON-RESPONSIVE ELEMENT FAMILY MEMBER"/>
    <property type="match status" value="1"/>
</dbReference>
<dbReference type="Pfam" id="PF00694">
    <property type="entry name" value="Aconitase_C"/>
    <property type="match status" value="1"/>
</dbReference>
<evidence type="ECO:0000256" key="11">
    <source>
        <dbReference type="ARBA" id="ARBA00031081"/>
    </source>
</evidence>
<dbReference type="SUPFAM" id="SSF53732">
    <property type="entry name" value="Aconitase iron-sulfur domain"/>
    <property type="match status" value="1"/>
</dbReference>
<comment type="pathway">
    <text evidence="2">Carbohydrate metabolism; tricarboxylic acid cycle; isocitrate from oxaloacetate: step 2/2.</text>
</comment>
<evidence type="ECO:0000313" key="16">
    <source>
        <dbReference type="Proteomes" id="UP000017819"/>
    </source>
</evidence>
<name>V4TBG5_9HYPH</name>
<evidence type="ECO:0000256" key="7">
    <source>
        <dbReference type="ARBA" id="ARBA00022723"/>
    </source>
</evidence>
<dbReference type="SUPFAM" id="SSF52016">
    <property type="entry name" value="LeuD/IlvD-like"/>
    <property type="match status" value="1"/>
</dbReference>
<evidence type="ECO:0000313" key="15">
    <source>
        <dbReference type="EMBL" id="ESR23738.1"/>
    </source>
</evidence>
<keyword evidence="7" id="KW-0479">Metal-binding</keyword>
<organism evidence="15 16">
    <name type="scientific">Lutibaculum baratangense AMV1</name>
    <dbReference type="NCBI Taxonomy" id="631454"/>
    <lineage>
        <taxon>Bacteria</taxon>
        <taxon>Pseudomonadati</taxon>
        <taxon>Pseudomonadota</taxon>
        <taxon>Alphaproteobacteria</taxon>
        <taxon>Hyphomicrobiales</taxon>
        <taxon>Tepidamorphaceae</taxon>
        <taxon>Lutibaculum</taxon>
    </lineage>
</organism>
<evidence type="ECO:0000256" key="3">
    <source>
        <dbReference type="ARBA" id="ARBA00007185"/>
    </source>
</evidence>
<dbReference type="PROSITE" id="PS01244">
    <property type="entry name" value="ACONITASE_2"/>
    <property type="match status" value="1"/>
</dbReference>
<keyword evidence="16" id="KW-1185">Reference proteome</keyword>
<evidence type="ECO:0000256" key="10">
    <source>
        <dbReference type="ARBA" id="ARBA00023501"/>
    </source>
</evidence>
<comment type="similarity">
    <text evidence="3">Belongs to the aconitase/IPM isomerase family.</text>
</comment>
<dbReference type="Pfam" id="PF00330">
    <property type="entry name" value="Aconitase"/>
    <property type="match status" value="1"/>
</dbReference>
<dbReference type="Gene3D" id="3.20.19.10">
    <property type="entry name" value="Aconitase, domain 4"/>
    <property type="match status" value="1"/>
</dbReference>
<keyword evidence="9" id="KW-0411">Iron-sulfur</keyword>
<dbReference type="UniPathway" id="UPA00223">
    <property type="reaction ID" value="UER00718"/>
</dbReference>
<dbReference type="InterPro" id="IPR000573">
    <property type="entry name" value="AconitaseA/IPMdHydase_ssu_swvl"/>
</dbReference>
<proteinExistence type="inferred from homology"/>
<dbReference type="eggNOG" id="COG1048">
    <property type="taxonomic scope" value="Bacteria"/>
</dbReference>
<evidence type="ECO:0000256" key="1">
    <source>
        <dbReference type="ARBA" id="ARBA00001966"/>
    </source>
</evidence>
<dbReference type="PATRIC" id="fig|631454.5.peg.2932"/>
<evidence type="ECO:0000256" key="9">
    <source>
        <dbReference type="ARBA" id="ARBA00023014"/>
    </source>
</evidence>
<dbReference type="EMBL" id="AWXZ01000038">
    <property type="protein sequence ID" value="ESR23738.1"/>
    <property type="molecule type" value="Genomic_DNA"/>
</dbReference>
<dbReference type="GO" id="GO:0006099">
    <property type="term" value="P:tricarboxylic acid cycle"/>
    <property type="evidence" value="ECO:0007669"/>
    <property type="project" value="UniProtKB-UniPathway"/>
</dbReference>
<evidence type="ECO:0000256" key="12">
    <source>
        <dbReference type="ARBA" id="ARBA00031977"/>
    </source>
</evidence>
<dbReference type="GO" id="GO:0046872">
    <property type="term" value="F:metal ion binding"/>
    <property type="evidence" value="ECO:0007669"/>
    <property type="project" value="UniProtKB-KW"/>
</dbReference>
<feature type="domain" description="Aconitase/3-isopropylmalate dehydratase large subunit alpha/beta/alpha" evidence="13">
    <location>
        <begin position="51"/>
        <end position="517"/>
    </location>
</feature>
<dbReference type="EC" id="4.2.1.3" evidence="4"/>
<dbReference type="NCBIfam" id="NF006757">
    <property type="entry name" value="PRK09277.1"/>
    <property type="match status" value="1"/>
</dbReference>
<sequence length="851" mass="90465">MDVRGFAGSALPRLPHTLRILLENALAAAGDEQADESARLLLERARGGRPAGEIAFRPGRILMHDTTSVPALVDVAALRDAVAERGGDPASLNPVLPIHAMIDHSVAVDRFASSDAISFNMKREMARNAERYRFLKWADRTFENLTVFPPGTGILHTVNIEWLSKVAVRDPRDARLVRPDTLVGTDSHTPMINALGMLAWGVGGLEAEMAMFGLPLTLALPKVVGVRLTGRLRPGVMATDLALVVTERLRRHGVVGAFVEFFGEGLGHLPVGARAAVANMAPEYGATTGFFPIDRHTLRYLRTTGRDEGHVALVEAFARLQGLWAEPDSVPDYDETVEIDLDGLATTIAGPTRPQDAQAPAAVAAWAETRPDTDGALPPAAVAIAAITSCTNSADPRMLVAAGLLARNARRLGLKPPPWVKTSFAPGSTVATRYLERAGLLSDLAAVGFDVVGIGCTTCIGNSGPLVPEVEAAVRERGAEVVAVLSGNRNFSRRVHPLIENGFLCSPPMVVAFALAGSLRGDIGHRPLGRSGDGREVRLEDIWPGEAEIDAAVTAGLDSGDIGRSYGEAMDSPDWAALDAPSSTRFPWDPASTYLRRPPFVERGRVRQPGSLVAAPLIVLGDDITTDHISPAGAIPPEGSAGRHLQGQGQDARDLNVFAARRGNFEVMLRGAFTNRNAENLLCPEARPGETVTLLDPVPVPAFEAAARMCEAGHRLVMVAGERYGSGSSRDWAAKGPALLGVEAVLASSFERIHRSNLIGMGILPLRLPAGVHVSALGLEPSSRIEIDADPAAIEPGAAVPVLIETDGRETRFTAHALVDTAQECELLRHGGVLPFMLNRTTHAKPARKAV</sequence>
<dbReference type="PRINTS" id="PR00415">
    <property type="entry name" value="ACONITASE"/>
</dbReference>
<dbReference type="InterPro" id="IPR018136">
    <property type="entry name" value="Aconitase_4Fe-4S_BS"/>
</dbReference>
<comment type="cofactor">
    <cofactor evidence="1">
        <name>[4Fe-4S] cluster</name>
        <dbReference type="ChEBI" id="CHEBI:49883"/>
    </cofactor>
</comment>
<evidence type="ECO:0000256" key="5">
    <source>
        <dbReference type="ARBA" id="ARBA00019378"/>
    </source>
</evidence>
<dbReference type="InterPro" id="IPR015931">
    <property type="entry name" value="Acnase/IPM_dHydase_lsu_aba_1/3"/>
</dbReference>
<feature type="domain" description="Aconitase A/isopropylmalate dehydratase small subunit swivel" evidence="14">
    <location>
        <begin position="644"/>
        <end position="770"/>
    </location>
</feature>
<protein>
    <recommendedName>
        <fullName evidence="5">Aconitate hydratase A</fullName>
        <ecNumber evidence="4">4.2.1.3</ecNumber>
    </recommendedName>
    <alternativeName>
        <fullName evidence="12">Iron-responsive protein-like</fullName>
    </alternativeName>
    <alternativeName>
        <fullName evidence="11">RNA-binding protein</fullName>
    </alternativeName>
</protein>
<dbReference type="STRING" id="631454.N177_2968"/>
<keyword evidence="8" id="KW-0408">Iron</keyword>
<keyword evidence="6" id="KW-0004">4Fe-4S</keyword>
<evidence type="ECO:0000259" key="13">
    <source>
        <dbReference type="Pfam" id="PF00330"/>
    </source>
</evidence>
<dbReference type="PROSITE" id="PS00450">
    <property type="entry name" value="ACONITASE_1"/>
    <property type="match status" value="1"/>
</dbReference>
<accession>V4TBG5</accession>
<keyword evidence="15" id="KW-0456">Lyase</keyword>
<dbReference type="InterPro" id="IPR006249">
    <property type="entry name" value="Aconitase/IRP2"/>
</dbReference>
<dbReference type="GO" id="GO:0003994">
    <property type="term" value="F:aconitate hydratase activity"/>
    <property type="evidence" value="ECO:0007669"/>
    <property type="project" value="UniProtKB-EC"/>
</dbReference>
<comment type="catalytic activity">
    <reaction evidence="10">
        <text>citrate = D-threo-isocitrate</text>
        <dbReference type="Rhea" id="RHEA:10336"/>
        <dbReference type="ChEBI" id="CHEBI:15562"/>
        <dbReference type="ChEBI" id="CHEBI:16947"/>
        <dbReference type="EC" id="4.2.1.3"/>
    </reaction>
</comment>
<evidence type="ECO:0000256" key="6">
    <source>
        <dbReference type="ARBA" id="ARBA00022485"/>
    </source>
</evidence>
<evidence type="ECO:0000256" key="2">
    <source>
        <dbReference type="ARBA" id="ARBA00004717"/>
    </source>
</evidence>
<dbReference type="InterPro" id="IPR036008">
    <property type="entry name" value="Aconitase_4Fe-4S_dom"/>
</dbReference>
<dbReference type="Proteomes" id="UP000017819">
    <property type="component" value="Unassembled WGS sequence"/>
</dbReference>
<evidence type="ECO:0000259" key="14">
    <source>
        <dbReference type="Pfam" id="PF00694"/>
    </source>
</evidence>
<dbReference type="InterPro" id="IPR015928">
    <property type="entry name" value="Aconitase/3IPM_dehydase_swvl"/>
</dbReference>
<dbReference type="AlphaFoldDB" id="V4TBG5"/>
<dbReference type="Gene3D" id="3.30.499.10">
    <property type="entry name" value="Aconitase, domain 3"/>
    <property type="match status" value="2"/>
</dbReference>
<comment type="caution">
    <text evidence="15">The sequence shown here is derived from an EMBL/GenBank/DDBJ whole genome shotgun (WGS) entry which is preliminary data.</text>
</comment>
<dbReference type="Gene3D" id="6.10.190.10">
    <property type="match status" value="1"/>
</dbReference>
<evidence type="ECO:0000256" key="8">
    <source>
        <dbReference type="ARBA" id="ARBA00023004"/>
    </source>
</evidence>
<dbReference type="NCBIfam" id="NF009520">
    <property type="entry name" value="PRK12881.1"/>
    <property type="match status" value="1"/>
</dbReference>
<gene>
    <name evidence="15" type="ORF">N177_2968</name>
</gene>
<dbReference type="InterPro" id="IPR001030">
    <property type="entry name" value="Acoase/IPM_deHydtase_lsu_aba"/>
</dbReference>